<reference evidence="1" key="2">
    <citation type="submission" date="2022-01" db="EMBL/GenBank/DDBJ databases">
        <authorList>
            <person name="Yamashiro T."/>
            <person name="Shiraishi A."/>
            <person name="Satake H."/>
            <person name="Nakayama K."/>
        </authorList>
    </citation>
    <scope>NUCLEOTIDE SEQUENCE</scope>
</reference>
<accession>A0ABQ5FKH0</accession>
<proteinExistence type="predicted"/>
<organism evidence="1 2">
    <name type="scientific">Tanacetum coccineum</name>
    <dbReference type="NCBI Taxonomy" id="301880"/>
    <lineage>
        <taxon>Eukaryota</taxon>
        <taxon>Viridiplantae</taxon>
        <taxon>Streptophyta</taxon>
        <taxon>Embryophyta</taxon>
        <taxon>Tracheophyta</taxon>
        <taxon>Spermatophyta</taxon>
        <taxon>Magnoliopsida</taxon>
        <taxon>eudicotyledons</taxon>
        <taxon>Gunneridae</taxon>
        <taxon>Pentapetalae</taxon>
        <taxon>asterids</taxon>
        <taxon>campanulids</taxon>
        <taxon>Asterales</taxon>
        <taxon>Asteraceae</taxon>
        <taxon>Asteroideae</taxon>
        <taxon>Anthemideae</taxon>
        <taxon>Anthemidinae</taxon>
        <taxon>Tanacetum</taxon>
    </lineage>
</organism>
<keyword evidence="2" id="KW-1185">Reference proteome</keyword>
<comment type="caution">
    <text evidence="1">The sequence shown here is derived from an EMBL/GenBank/DDBJ whole genome shotgun (WGS) entry which is preliminary data.</text>
</comment>
<dbReference type="EMBL" id="BQNB010017457">
    <property type="protein sequence ID" value="GJT63393.1"/>
    <property type="molecule type" value="Genomic_DNA"/>
</dbReference>
<evidence type="ECO:0000313" key="1">
    <source>
        <dbReference type="EMBL" id="GJT63393.1"/>
    </source>
</evidence>
<name>A0ABQ5FKH0_9ASTR</name>
<protein>
    <submittedName>
        <fullName evidence="1">Uncharacterized protein</fullName>
    </submittedName>
</protein>
<dbReference type="Proteomes" id="UP001151760">
    <property type="component" value="Unassembled WGS sequence"/>
</dbReference>
<evidence type="ECO:0000313" key="2">
    <source>
        <dbReference type="Proteomes" id="UP001151760"/>
    </source>
</evidence>
<reference evidence="1" key="1">
    <citation type="journal article" date="2022" name="Int. J. Mol. Sci.">
        <title>Draft Genome of Tanacetum Coccineum: Genomic Comparison of Closely Related Tanacetum-Family Plants.</title>
        <authorList>
            <person name="Yamashiro T."/>
            <person name="Shiraishi A."/>
            <person name="Nakayama K."/>
            <person name="Satake H."/>
        </authorList>
    </citation>
    <scope>NUCLEOTIDE SEQUENCE</scope>
</reference>
<gene>
    <name evidence="1" type="ORF">Tco_1006926</name>
</gene>
<sequence>MHRASRSFLCGCKSRCQLFIGTGRSDDGIDQAGSGVADECTCSSGAKSASICRSSVIDKTDGLSLVSVVIQAVYSAKVAVFEELGAAPNQLGASQSDHNPLTFPEIRTASCDLHELHRIWFPTCGVKIYFMSASSKSWSDPGVELE</sequence>